<proteinExistence type="predicted"/>
<comment type="caution">
    <text evidence="2">The sequence shown here is derived from an EMBL/GenBank/DDBJ whole genome shotgun (WGS) entry which is preliminary data.</text>
</comment>
<organism evidence="2 3">
    <name type="scientific">Rhizophagus irregularis</name>
    <dbReference type="NCBI Taxonomy" id="588596"/>
    <lineage>
        <taxon>Eukaryota</taxon>
        <taxon>Fungi</taxon>
        <taxon>Fungi incertae sedis</taxon>
        <taxon>Mucoromycota</taxon>
        <taxon>Glomeromycotina</taxon>
        <taxon>Glomeromycetes</taxon>
        <taxon>Glomerales</taxon>
        <taxon>Glomeraceae</taxon>
        <taxon>Rhizophagus</taxon>
    </lineage>
</organism>
<protein>
    <submittedName>
        <fullName evidence="2">Uncharacterized protein</fullName>
    </submittedName>
</protein>
<accession>A0A2I1GAN0</accession>
<dbReference type="Proteomes" id="UP000234323">
    <property type="component" value="Unassembled WGS sequence"/>
</dbReference>
<evidence type="ECO:0000256" key="1">
    <source>
        <dbReference type="SAM" id="MobiDB-lite"/>
    </source>
</evidence>
<dbReference type="AlphaFoldDB" id="A0A2I1GAN0"/>
<reference evidence="2 3" key="1">
    <citation type="submission" date="2015-10" db="EMBL/GenBank/DDBJ databases">
        <title>Genome analyses suggest a sexual origin of heterokaryosis in a supposedly ancient asexual fungus.</title>
        <authorList>
            <person name="Ropars J."/>
            <person name="Sedzielewska K."/>
            <person name="Noel J."/>
            <person name="Charron P."/>
            <person name="Farinelli L."/>
            <person name="Marton T."/>
            <person name="Kruger M."/>
            <person name="Pelin A."/>
            <person name="Brachmann A."/>
            <person name="Corradi N."/>
        </authorList>
    </citation>
    <scope>NUCLEOTIDE SEQUENCE [LARGE SCALE GENOMIC DNA]</scope>
    <source>
        <strain evidence="2 3">A4</strain>
    </source>
</reference>
<keyword evidence="3" id="KW-1185">Reference proteome</keyword>
<evidence type="ECO:0000313" key="2">
    <source>
        <dbReference type="EMBL" id="PKY43695.1"/>
    </source>
</evidence>
<gene>
    <name evidence="2" type="ORF">RhiirA4_457750</name>
</gene>
<feature type="compositionally biased region" description="Low complexity" evidence="1">
    <location>
        <begin position="49"/>
        <end position="70"/>
    </location>
</feature>
<evidence type="ECO:0000313" key="3">
    <source>
        <dbReference type="Proteomes" id="UP000234323"/>
    </source>
</evidence>
<name>A0A2I1GAN0_9GLOM</name>
<sequence>MGIEARNTEINETSLRNVVKQSILDRINNIEKVVNDLYEEKRRREEAQRANQNETESVNSSASSSSSYII</sequence>
<dbReference type="EMBL" id="LLXI01000270">
    <property type="protein sequence ID" value="PKY43695.1"/>
    <property type="molecule type" value="Genomic_DNA"/>
</dbReference>
<feature type="region of interest" description="Disordered" evidence="1">
    <location>
        <begin position="42"/>
        <end position="70"/>
    </location>
</feature>